<dbReference type="EMBL" id="JACOQL010000004">
    <property type="protein sequence ID" value="MBC9247859.1"/>
    <property type="molecule type" value="Genomic_DNA"/>
</dbReference>
<dbReference type="RefSeq" id="WP_187794349.1">
    <property type="nucleotide sequence ID" value="NZ_JACOQL010000004.1"/>
</dbReference>
<feature type="chain" id="PRO_5038032514" evidence="1">
    <location>
        <begin position="23"/>
        <end position="147"/>
    </location>
</feature>
<name>A0A926GIG6_9RHOB</name>
<reference evidence="2" key="1">
    <citation type="submission" date="2020-08" db="EMBL/GenBank/DDBJ databases">
        <title>Paracoccus amoyensis sp. nov., isolated from the surface seawater at coast of Xiamen, Fujian.</title>
        <authorList>
            <person name="Lyu L."/>
        </authorList>
    </citation>
    <scope>NUCLEOTIDE SEQUENCE</scope>
    <source>
        <strain evidence="2">11-3</strain>
    </source>
</reference>
<comment type="caution">
    <text evidence="2">The sequence shown here is derived from an EMBL/GenBank/DDBJ whole genome shotgun (WGS) entry which is preliminary data.</text>
</comment>
<evidence type="ECO:0000313" key="2">
    <source>
        <dbReference type="EMBL" id="MBC9247859.1"/>
    </source>
</evidence>
<feature type="signal peptide" evidence="1">
    <location>
        <begin position="1"/>
        <end position="22"/>
    </location>
</feature>
<dbReference type="Proteomes" id="UP000608594">
    <property type="component" value="Unassembled WGS sequence"/>
</dbReference>
<proteinExistence type="predicted"/>
<evidence type="ECO:0000313" key="3">
    <source>
        <dbReference type="Proteomes" id="UP000608594"/>
    </source>
</evidence>
<sequence length="147" mass="16002">MKAVIFSFLLVTGQGLSVPAFAQNIDFGDDEGQWANDGECDDKRFVGPGMTGTVLLDEDIGHDRTDCAKGFKAGQLTLREAATETVIVDGIEFGTDESEWANDNECDDPRFEGPGMTETQLLAEDTRKDATDCLKAYQAGRIDLKTI</sequence>
<gene>
    <name evidence="2" type="ORF">H4P12_14355</name>
</gene>
<organism evidence="2 3">
    <name type="scientific">Paracoccus amoyensis</name>
    <dbReference type="NCBI Taxonomy" id="2760093"/>
    <lineage>
        <taxon>Bacteria</taxon>
        <taxon>Pseudomonadati</taxon>
        <taxon>Pseudomonadota</taxon>
        <taxon>Alphaproteobacteria</taxon>
        <taxon>Rhodobacterales</taxon>
        <taxon>Paracoccaceae</taxon>
        <taxon>Paracoccus</taxon>
    </lineage>
</organism>
<keyword evidence="1" id="KW-0732">Signal</keyword>
<evidence type="ECO:0000256" key="1">
    <source>
        <dbReference type="SAM" id="SignalP"/>
    </source>
</evidence>
<keyword evidence="3" id="KW-1185">Reference proteome</keyword>
<accession>A0A926GIG6</accession>
<protein>
    <submittedName>
        <fullName evidence="2">Uncharacterized protein</fullName>
    </submittedName>
</protein>
<dbReference type="AlphaFoldDB" id="A0A926GIG6"/>